<dbReference type="RefSeq" id="WP_256701137.1">
    <property type="nucleotide sequence ID" value="NZ_MSRG01000030.1"/>
</dbReference>
<name>A0A242N0R9_CABSO</name>
<comment type="caution">
    <text evidence="2">The sequence shown here is derived from an EMBL/GenBank/DDBJ whole genome shotgun (WGS) entry which is preliminary data.</text>
</comment>
<protein>
    <submittedName>
        <fullName evidence="2">Uncharacterized protein</fullName>
    </submittedName>
</protein>
<gene>
    <name evidence="2" type="ORF">PAMC26577_08460</name>
</gene>
<dbReference type="Proteomes" id="UP000195221">
    <property type="component" value="Unassembled WGS sequence"/>
</dbReference>
<proteinExistence type="predicted"/>
<dbReference type="AlphaFoldDB" id="A0A242N0R9"/>
<evidence type="ECO:0000313" key="3">
    <source>
        <dbReference type="Proteomes" id="UP000195221"/>
    </source>
</evidence>
<organism evidence="2 3">
    <name type="scientific">Caballeronia sordidicola</name>
    <name type="common">Burkholderia sordidicola</name>
    <dbReference type="NCBI Taxonomy" id="196367"/>
    <lineage>
        <taxon>Bacteria</taxon>
        <taxon>Pseudomonadati</taxon>
        <taxon>Pseudomonadota</taxon>
        <taxon>Betaproteobacteria</taxon>
        <taxon>Burkholderiales</taxon>
        <taxon>Burkholderiaceae</taxon>
        <taxon>Caballeronia</taxon>
    </lineage>
</organism>
<evidence type="ECO:0000256" key="1">
    <source>
        <dbReference type="SAM" id="MobiDB-lite"/>
    </source>
</evidence>
<dbReference type="EMBL" id="NBTZ01000031">
    <property type="protein sequence ID" value="OTP77280.1"/>
    <property type="molecule type" value="Genomic_DNA"/>
</dbReference>
<feature type="region of interest" description="Disordered" evidence="1">
    <location>
        <begin position="1"/>
        <end position="24"/>
    </location>
</feature>
<accession>A0A242N0R9</accession>
<sequence>MFDAKNARTPVLERSPALATSAGERRYKRGKFHCEHAALTSGR</sequence>
<reference evidence="2 3" key="1">
    <citation type="submission" date="2017-03" db="EMBL/GenBank/DDBJ databases">
        <title>Genome analysis of strain PAMC 26577.</title>
        <authorList>
            <person name="Oh H.-M."/>
            <person name="Yang J.-A."/>
        </authorList>
    </citation>
    <scope>NUCLEOTIDE SEQUENCE [LARGE SCALE GENOMIC DNA]</scope>
    <source>
        <strain evidence="2 3">PAMC 26577</strain>
    </source>
</reference>
<evidence type="ECO:0000313" key="2">
    <source>
        <dbReference type="EMBL" id="OTP77280.1"/>
    </source>
</evidence>